<dbReference type="SUPFAM" id="SSF47473">
    <property type="entry name" value="EF-hand"/>
    <property type="match status" value="1"/>
</dbReference>
<gene>
    <name evidence="4" type="ORF">PLXY2_LOCUS9977</name>
</gene>
<name>A0A8S4FSZ2_PLUXY</name>
<feature type="compositionally biased region" description="Low complexity" evidence="1">
    <location>
        <begin position="756"/>
        <end position="766"/>
    </location>
</feature>
<evidence type="ECO:0000256" key="1">
    <source>
        <dbReference type="SAM" id="MobiDB-lite"/>
    </source>
</evidence>
<dbReference type="Gene3D" id="3.40.50.300">
    <property type="entry name" value="P-loop containing nucleotide triphosphate hydrolases"/>
    <property type="match status" value="1"/>
</dbReference>
<evidence type="ECO:0000259" key="2">
    <source>
        <dbReference type="Pfam" id="PF22946"/>
    </source>
</evidence>
<comment type="caution">
    <text evidence="4">The sequence shown here is derived from an EMBL/GenBank/DDBJ whole genome shotgun (WGS) entry which is preliminary data.</text>
</comment>
<feature type="compositionally biased region" description="Basic and acidic residues" evidence="1">
    <location>
        <begin position="743"/>
        <end position="755"/>
    </location>
</feature>
<feature type="domain" description="SPEF2 C-terminal" evidence="3">
    <location>
        <begin position="1241"/>
        <end position="1428"/>
    </location>
</feature>
<protein>
    <submittedName>
        <fullName evidence="4">(diamondback moth) hypothetical protein</fullName>
    </submittedName>
</protein>
<dbReference type="PANTHER" id="PTHR14919:SF0">
    <property type="entry name" value="SPERM FLAGELLAR PROTEIN 2"/>
    <property type="match status" value="1"/>
</dbReference>
<dbReference type="Pfam" id="PF22946">
    <property type="entry name" value="SPEF2_D5"/>
    <property type="match status" value="1"/>
</dbReference>
<sequence length="1665" mass="194813">MEQRFKIDMVKEEVDTVVDDLSKPLLDEKHFIDWQKQKAEKLKVQYDYIRSKYKNNIETLKQSKLPLKCVSTPIANQSKTELKKYKKDMDIFAMKHPCKFENYTYEQLIELDASIEKRKRLLIDTDWASNYMEHLHTKLNNKTDSQEFQEQMRNVISGSLWDKSIADEETKFDNEIAKKVIKLSQFERQMCTQIMETKQQARNLTLSRIKAEQEFTEQRDQQFSQFLDNIKEQLRLEVTEIDFEKKRNLALHRKLYADRKKKKEELYYNICYETVLALVDYATIYSFHKKIFEGDVPKHFINEWKTTFFKHQPIFDVVGSMEDIFKDQEDEEEIIPEEDEIFRLEQARQEALNNEEFNEYHGYSGPWFLLELIPNFEPESEERRFEKLGGKIMAHVVYTLLDMKYPHPPARLPLDIPEYPVRSLLRGIPDNALTVPLQKLLDFRRIRVIRLETAIIFCLQTYKAEMVGSKDVEFAFDKLLSAAPTKESKDLVNAVMTEGDFIKKGKEIQPIGPIPPNTKQTQTPKTIPEEDIVLSTAAELGKYTYESLSFGETLTDYLLCAIIGEYIKNQRDINGFVIINYPMSYRQAQILEETFSGVAPPDQENIEESDDTYMEEVIMKHENKENDLYQKIRTSRLFSDPHKNKIQQPFQSYFTSYIKLKPTDDILKEEVIWNLTPENSELIDRFYSILGMNYSIYYEILQREVLSQIFWYIIGDMSIPLDQHRELFGENVLSTLDLKSSDDKRAKSKTVKPEAKSASAKSTGKANKGKKSKKHRTSVMETEPQIEPELEQLIEPGSLQELLGEVGESNPENNEEILSTNISEDIKILPGDEDWEYVILPISEPLAISMATYWEMAEKAYIDDLEELFFAKRMVINSIVPYSNFLMHKINQIVLMSSLKQELVIAFQKKYNDFEDDWRLNNVAKAEWHCRVKELQTVLYSITDERKQYAESQKQELVYNNWTAEELTSLVNTYISCMQTELNRFFVSYQLMHDFYFLMIKNIPASDRISSKELTKIVRDVQDSPNMKKLVEDKVYKRAKSLYTDVLMTDTSMDTQNNPFYEILEDNVNLAIKHINDANNNYRALISKEYLELAHVSSTNKKKTNLSGLDEITPEEAHISNTMKCLDEWTMGINGEMFRASLRIFALQNKCNQDLRLFNDHMSRTFNNIQNTINKSYNNEIKSIDRLCKYFSYAIEEGKKVHENVTLENDTLIIDPNILSLEKLETEIPKVEREVVSDKDFRMCQLAKLRDQFKICAPTGLALQQEFIYLLQDFVMYGKESCDGSMFPENWQKLDPENIPILVQLLFGDSAYIDWRDFLIYCMNIRYPTIEEILETRHMFRCQDKNSNETLSRDNFLEDKLWFEDLFDTEDSRAQLRKLLLKHFLFELFEISPNIINYSAFLLAFCKHEDPIEGFSMAISLATGKKTCVKLDECEEVICKQINRKRHLDASLQCAHECAKEFIDTLIENVVESCEGFFVSEITNAESTSESKKMEKKNKSKMKVSSSQSARRPKEKKVESKIFHSAPDVLSTYICDPCELPPSDKVYEEGIEETISVSVEEDPNIAYSVNQDVIWKVLEICLPWHFVLTPELKKTPYRDQVQQIMTILQNDTVDGTIHISKFVKEVAICKLLFKVKKFALVDFNHVIFELITQISPDSKEEEHIE</sequence>
<evidence type="ECO:0000259" key="3">
    <source>
        <dbReference type="Pfam" id="PF24082"/>
    </source>
</evidence>
<dbReference type="PANTHER" id="PTHR14919">
    <property type="entry name" value="KPL2-RELATED"/>
    <property type="match status" value="1"/>
</dbReference>
<keyword evidence="5" id="KW-1185">Reference proteome</keyword>
<feature type="region of interest" description="Disordered" evidence="1">
    <location>
        <begin position="743"/>
        <end position="783"/>
    </location>
</feature>
<accession>A0A8S4FSZ2</accession>
<reference evidence="4" key="1">
    <citation type="submission" date="2020-11" db="EMBL/GenBank/DDBJ databases">
        <authorList>
            <person name="Whiteford S."/>
        </authorList>
    </citation>
    <scope>NUCLEOTIDE SEQUENCE</scope>
</reference>
<feature type="compositionally biased region" description="Basic residues" evidence="1">
    <location>
        <begin position="767"/>
        <end position="777"/>
    </location>
</feature>
<dbReference type="InterPro" id="IPR052634">
    <property type="entry name" value="Sperm_flagellar-bone_growth"/>
</dbReference>
<dbReference type="EMBL" id="CAJHNJ030000042">
    <property type="protein sequence ID" value="CAG9130618.1"/>
    <property type="molecule type" value="Genomic_DNA"/>
</dbReference>
<feature type="region of interest" description="Disordered" evidence="1">
    <location>
        <begin position="1489"/>
        <end position="1518"/>
    </location>
</feature>
<evidence type="ECO:0000313" key="4">
    <source>
        <dbReference type="EMBL" id="CAG9130618.1"/>
    </source>
</evidence>
<dbReference type="InterPro" id="IPR027417">
    <property type="entry name" value="P-loop_NTPase"/>
</dbReference>
<dbReference type="InterPro" id="IPR011992">
    <property type="entry name" value="EF-hand-dom_pair"/>
</dbReference>
<dbReference type="Pfam" id="PF24082">
    <property type="entry name" value="SPEF2_C"/>
    <property type="match status" value="1"/>
</dbReference>
<dbReference type="InterPro" id="IPR054517">
    <property type="entry name" value="SPEF2_D5"/>
</dbReference>
<organism evidence="4 5">
    <name type="scientific">Plutella xylostella</name>
    <name type="common">Diamondback moth</name>
    <name type="synonym">Plutella maculipennis</name>
    <dbReference type="NCBI Taxonomy" id="51655"/>
    <lineage>
        <taxon>Eukaryota</taxon>
        <taxon>Metazoa</taxon>
        <taxon>Ecdysozoa</taxon>
        <taxon>Arthropoda</taxon>
        <taxon>Hexapoda</taxon>
        <taxon>Insecta</taxon>
        <taxon>Pterygota</taxon>
        <taxon>Neoptera</taxon>
        <taxon>Endopterygota</taxon>
        <taxon>Lepidoptera</taxon>
        <taxon>Glossata</taxon>
        <taxon>Ditrysia</taxon>
        <taxon>Yponomeutoidea</taxon>
        <taxon>Plutellidae</taxon>
        <taxon>Plutella</taxon>
    </lineage>
</organism>
<proteinExistence type="predicted"/>
<dbReference type="InterPro" id="IPR056199">
    <property type="entry name" value="SPEF2_C"/>
</dbReference>
<dbReference type="Proteomes" id="UP000653454">
    <property type="component" value="Unassembled WGS sequence"/>
</dbReference>
<feature type="domain" description="CPC1/SPEF2" evidence="2">
    <location>
        <begin position="181"/>
        <end position="313"/>
    </location>
</feature>
<evidence type="ECO:0000313" key="5">
    <source>
        <dbReference type="Proteomes" id="UP000653454"/>
    </source>
</evidence>